<reference evidence="1 2" key="1">
    <citation type="submission" date="2019-06" db="EMBL/GenBank/DDBJ databases">
        <title>Sorghum-associated microbial communities from plants grown in Nebraska, USA.</title>
        <authorList>
            <person name="Schachtman D."/>
        </authorList>
    </citation>
    <scope>NUCLEOTIDE SEQUENCE [LARGE SCALE GENOMIC DNA]</scope>
    <source>
        <strain evidence="1 2">2482</strain>
    </source>
</reference>
<dbReference type="AlphaFoldDB" id="A0A561CTJ8"/>
<dbReference type="EMBL" id="VIVN01000013">
    <property type="protein sequence ID" value="TWD94525.1"/>
    <property type="molecule type" value="Genomic_DNA"/>
</dbReference>
<dbReference type="Gene3D" id="3.30.420.40">
    <property type="match status" value="1"/>
</dbReference>
<dbReference type="RefSeq" id="WP_144567275.1">
    <property type="nucleotide sequence ID" value="NZ_VIVN01000013.1"/>
</dbReference>
<proteinExistence type="predicted"/>
<evidence type="ECO:0000313" key="2">
    <source>
        <dbReference type="Proteomes" id="UP000319671"/>
    </source>
</evidence>
<organism evidence="1 2">
    <name type="scientific">Neobacillus bataviensis</name>
    <dbReference type="NCBI Taxonomy" id="220685"/>
    <lineage>
        <taxon>Bacteria</taxon>
        <taxon>Bacillati</taxon>
        <taxon>Bacillota</taxon>
        <taxon>Bacilli</taxon>
        <taxon>Bacillales</taxon>
        <taxon>Bacillaceae</taxon>
        <taxon>Neobacillus</taxon>
    </lineage>
</organism>
<comment type="caution">
    <text evidence="1">The sequence shown here is derived from an EMBL/GenBank/DDBJ whole genome shotgun (WGS) entry which is preliminary data.</text>
</comment>
<keyword evidence="2" id="KW-1185">Reference proteome</keyword>
<accession>A0A561CTJ8</accession>
<gene>
    <name evidence="1" type="ORF">FB550_11358</name>
</gene>
<dbReference type="InterPro" id="IPR043129">
    <property type="entry name" value="ATPase_NBD"/>
</dbReference>
<evidence type="ECO:0000313" key="1">
    <source>
        <dbReference type="EMBL" id="TWD94525.1"/>
    </source>
</evidence>
<dbReference type="SUPFAM" id="SSF53067">
    <property type="entry name" value="Actin-like ATPase domain"/>
    <property type="match status" value="1"/>
</dbReference>
<sequence length="62" mass="7101">MVLVDANGNIIKEVTKKYPLDYPQSGWAEQHPEDWRTAVKEGSKDLLKTNDTLNIPRVDFKS</sequence>
<name>A0A561CTJ8_9BACI</name>
<protein>
    <submittedName>
        <fullName evidence="1">Uncharacterized protein</fullName>
    </submittedName>
</protein>
<dbReference type="Proteomes" id="UP000319671">
    <property type="component" value="Unassembled WGS sequence"/>
</dbReference>